<organism evidence="2 3">
    <name type="scientific">Hydrogenoanaerobacterium saccharovorans</name>
    <dbReference type="NCBI Taxonomy" id="474960"/>
    <lineage>
        <taxon>Bacteria</taxon>
        <taxon>Bacillati</taxon>
        <taxon>Bacillota</taxon>
        <taxon>Clostridia</taxon>
        <taxon>Eubacteriales</taxon>
        <taxon>Oscillospiraceae</taxon>
        <taxon>Hydrogenoanaerobacterium</taxon>
    </lineage>
</organism>
<name>A0ABS2GL80_9FIRM</name>
<protein>
    <submittedName>
        <fullName evidence="2">U32 family peptidase</fullName>
    </submittedName>
</protein>
<dbReference type="EMBL" id="JACSNR010000001">
    <property type="protein sequence ID" value="MBM6922474.1"/>
    <property type="molecule type" value="Genomic_DNA"/>
</dbReference>
<evidence type="ECO:0000313" key="3">
    <source>
        <dbReference type="Proteomes" id="UP000724149"/>
    </source>
</evidence>
<dbReference type="Proteomes" id="UP000724149">
    <property type="component" value="Unassembled WGS sequence"/>
</dbReference>
<evidence type="ECO:0000259" key="1">
    <source>
        <dbReference type="Pfam" id="PF12392"/>
    </source>
</evidence>
<feature type="domain" description="Peptidase U32 collagenase" evidence="1">
    <location>
        <begin position="312"/>
        <end position="410"/>
    </location>
</feature>
<dbReference type="InterPro" id="IPR001539">
    <property type="entry name" value="Peptidase_U32"/>
</dbReference>
<reference evidence="2 3" key="1">
    <citation type="journal article" date="2021" name="Sci. Rep.">
        <title>The distribution of antibiotic resistance genes in chicken gut microbiota commensals.</title>
        <authorList>
            <person name="Juricova H."/>
            <person name="Matiasovicova J."/>
            <person name="Kubasova T."/>
            <person name="Cejkova D."/>
            <person name="Rychlik I."/>
        </authorList>
    </citation>
    <scope>NUCLEOTIDE SEQUENCE [LARGE SCALE GENOMIC DNA]</scope>
    <source>
        <strain evidence="2 3">An564</strain>
    </source>
</reference>
<dbReference type="PANTHER" id="PTHR30217">
    <property type="entry name" value="PEPTIDASE U32 FAMILY"/>
    <property type="match status" value="1"/>
</dbReference>
<comment type="caution">
    <text evidence="2">The sequence shown here is derived from an EMBL/GenBank/DDBJ whole genome shotgun (WGS) entry which is preliminary data.</text>
</comment>
<dbReference type="InterPro" id="IPR020988">
    <property type="entry name" value="Pept_U32_collagenase"/>
</dbReference>
<dbReference type="PANTHER" id="PTHR30217:SF10">
    <property type="entry name" value="23S RRNA 5-HYDROXYCYTIDINE C2501 SYNTHASE"/>
    <property type="match status" value="1"/>
</dbReference>
<gene>
    <name evidence="2" type="ORF">H9X81_02030</name>
</gene>
<sequence>MKHPEILAPAGSFDSLIAAVQCGANAVYLGGKGMNARRNAGNFDAEELRRAVEYCHLRGVKVYQTINIVMFEDEIDEAVETIRTAAEAGVDAVLTQDLAVARMVRECAPTLPVHASTQMSIHNLEGARLCEELGFSRVVLARELTAAEIRHICENTPLEVEVFVHGALCMSVSGQCYLSSMIGGRSGNRGLCAQPCRLPFQAEGGKPYALSLKDLSLADRIAELTEMGVASLKIEGRMKRPEYVAAAVSAIRTACEDRPVDFETLRSVFSRSGFTKGYFDGRIDREMFGYRQKEDVTSAAGVLGELARLYDRENPLVPVSMRLEARAAQPTRLTVSDRDGHTFTVEGSVPQAAINKPTTPERAAQNLGKTGGTPFYADEMDCDLDDGLMIPASELNALRREALEQLTAARSDVQSHAFTDRAQRAFPRTRDRKIPTLRARLRLSQLTPEIAARCPDLILPYEDIAEAVASGKAKPEQLIVEIPRLLFEGTDAVLEVLRQARELGVTRAWCGNLGAIDMARNAGLSPVGGYSLNITNSAAVQEYAALGLTDTELSFELPVTRARSLGGFLPQGILAYGYLPLMALRNCPIKAAIGCGKCRGYESLTDRKGVRFTVDCGRHDGHPRQVSELYNSVPLWLADRLGELEGLSFLTLWFTRESAAQCEAVVQSYAEGRPMPGAPSEKTRGLYYRTVL</sequence>
<dbReference type="Pfam" id="PF01136">
    <property type="entry name" value="Peptidase_U32"/>
    <property type="match status" value="1"/>
</dbReference>
<dbReference type="Pfam" id="PF12392">
    <property type="entry name" value="DUF3656"/>
    <property type="match status" value="1"/>
</dbReference>
<evidence type="ECO:0000313" key="2">
    <source>
        <dbReference type="EMBL" id="MBM6922474.1"/>
    </source>
</evidence>
<dbReference type="SUPFAM" id="SSF51569">
    <property type="entry name" value="Aldolase"/>
    <property type="match status" value="1"/>
</dbReference>
<accession>A0ABS2GL80</accession>
<dbReference type="PROSITE" id="PS01276">
    <property type="entry name" value="PEPTIDASE_U32"/>
    <property type="match status" value="1"/>
</dbReference>
<proteinExistence type="predicted"/>
<dbReference type="RefSeq" id="WP_204719427.1">
    <property type="nucleotide sequence ID" value="NZ_JACSNR010000001.1"/>
</dbReference>
<dbReference type="InterPro" id="IPR051454">
    <property type="entry name" value="RNA/ubiquinone_mod_enzymes"/>
</dbReference>
<keyword evidence="3" id="KW-1185">Reference proteome</keyword>